<evidence type="ECO:0000313" key="2">
    <source>
        <dbReference type="EMBL" id="MDP0588591.1"/>
    </source>
</evidence>
<protein>
    <submittedName>
        <fullName evidence="2">Uncharacterized protein</fullName>
    </submittedName>
</protein>
<keyword evidence="3" id="KW-1185">Reference proteome</keyword>
<reference evidence="2 3" key="1">
    <citation type="journal article" date="2023" name="bioRxiv">
        <title>An intranuclear bacterial parasite of deep-sea mussels expresses apoptosis inhibitors acquired from its host.</title>
        <authorList>
            <person name="Gonzalez Porras M.A."/>
            <person name="Assie A."/>
            <person name="Tietjen M."/>
            <person name="Violette M."/>
            <person name="Kleiner M."/>
            <person name="Gruber-Vodicka H."/>
            <person name="Dubilier N."/>
            <person name="Leisch N."/>
        </authorList>
    </citation>
    <scope>NUCLEOTIDE SEQUENCE [LARGE SCALE GENOMIC DNA]</scope>
    <source>
        <strain evidence="2">IAP13</strain>
    </source>
</reference>
<evidence type="ECO:0000256" key="1">
    <source>
        <dbReference type="SAM" id="MobiDB-lite"/>
    </source>
</evidence>
<accession>A0AA90NXM1</accession>
<gene>
    <name evidence="2" type="ORF">QS748_05120</name>
</gene>
<dbReference type="AlphaFoldDB" id="A0AA90NXM1"/>
<comment type="caution">
    <text evidence="2">The sequence shown here is derived from an EMBL/GenBank/DDBJ whole genome shotgun (WGS) entry which is preliminary data.</text>
</comment>
<name>A0AA90NXM1_9GAMM</name>
<dbReference type="EMBL" id="JASXSV010000006">
    <property type="protein sequence ID" value="MDP0588591.1"/>
    <property type="molecule type" value="Genomic_DNA"/>
</dbReference>
<feature type="non-terminal residue" evidence="2">
    <location>
        <position position="1"/>
    </location>
</feature>
<sequence>LNSSKKDMRNLPFNSSSRREASLDINLKKRQIQADINRFNEKAQDAGNTHITLDMRTIEMGLLNQGNQFLENNKALEPFLQ</sequence>
<dbReference type="Proteomes" id="UP001178148">
    <property type="component" value="Unassembled WGS sequence"/>
</dbReference>
<proteinExistence type="predicted"/>
<evidence type="ECO:0000313" key="3">
    <source>
        <dbReference type="Proteomes" id="UP001178148"/>
    </source>
</evidence>
<organism evidence="2 3">
    <name type="scientific">Candidatus Endonucleibacter bathymodioli</name>
    <dbReference type="NCBI Taxonomy" id="539814"/>
    <lineage>
        <taxon>Bacteria</taxon>
        <taxon>Pseudomonadati</taxon>
        <taxon>Pseudomonadota</taxon>
        <taxon>Gammaproteobacteria</taxon>
        <taxon>Oceanospirillales</taxon>
        <taxon>Endozoicomonadaceae</taxon>
        <taxon>Candidatus Endonucleibacter</taxon>
    </lineage>
</organism>
<feature type="region of interest" description="Disordered" evidence="1">
    <location>
        <begin position="1"/>
        <end position="24"/>
    </location>
</feature>